<dbReference type="RefSeq" id="WP_378154301.1">
    <property type="nucleotide sequence ID" value="NZ_JBHSEC010000014.1"/>
</dbReference>
<dbReference type="Pfam" id="PF13798">
    <property type="entry name" value="PCYCGC"/>
    <property type="match status" value="1"/>
</dbReference>
<keyword evidence="3" id="KW-1185">Reference proteome</keyword>
<accession>A0ABV8X8K6</accession>
<sequence length="164" mass="18156">MMKNNLILLFLSAMLILSACSSGEKEQEDHGDHAQHSLPNGDLQEETASVDILPSFLEDKPEEMRMVYAAAGKAADVLEWIPCYCGCGESAGHLNNKNCFVNEIKEDGTVVWDDHGTRCLVCMEIAVESIKMKQEGKSLKEIRETIDNTYKEGYAVPTNTPMPS</sequence>
<evidence type="ECO:0000256" key="1">
    <source>
        <dbReference type="SAM" id="SignalP"/>
    </source>
</evidence>
<keyword evidence="1" id="KW-0732">Signal</keyword>
<gene>
    <name evidence="2" type="ORF">ACFOZY_08435</name>
</gene>
<evidence type="ECO:0000313" key="2">
    <source>
        <dbReference type="EMBL" id="MFC4410450.1"/>
    </source>
</evidence>
<feature type="signal peptide" evidence="1">
    <location>
        <begin position="1"/>
        <end position="21"/>
    </location>
</feature>
<feature type="chain" id="PRO_5047185376" evidence="1">
    <location>
        <begin position="22"/>
        <end position="164"/>
    </location>
</feature>
<dbReference type="PROSITE" id="PS51257">
    <property type="entry name" value="PROKAR_LIPOPROTEIN"/>
    <property type="match status" value="1"/>
</dbReference>
<dbReference type="EMBL" id="JBHSEC010000014">
    <property type="protein sequence ID" value="MFC4410450.1"/>
    <property type="molecule type" value="Genomic_DNA"/>
</dbReference>
<reference evidence="3" key="1">
    <citation type="journal article" date="2019" name="Int. J. Syst. Evol. Microbiol.">
        <title>The Global Catalogue of Microorganisms (GCM) 10K type strain sequencing project: providing services to taxonomists for standard genome sequencing and annotation.</title>
        <authorList>
            <consortium name="The Broad Institute Genomics Platform"/>
            <consortium name="The Broad Institute Genome Sequencing Center for Infectious Disease"/>
            <person name="Wu L."/>
            <person name="Ma J."/>
        </authorList>
    </citation>
    <scope>NUCLEOTIDE SEQUENCE [LARGE SCALE GENOMIC DNA]</scope>
    <source>
        <strain evidence="3">CCUG 59778</strain>
    </source>
</reference>
<organism evidence="2 3">
    <name type="scientific">Chungangia koreensis</name>
    <dbReference type="NCBI Taxonomy" id="752657"/>
    <lineage>
        <taxon>Bacteria</taxon>
        <taxon>Bacillati</taxon>
        <taxon>Bacillota</taxon>
        <taxon>Bacilli</taxon>
        <taxon>Lactobacillales</taxon>
        <taxon>Chungangia</taxon>
    </lineage>
</organism>
<protein>
    <submittedName>
        <fullName evidence="2">PCYCGC motif-containing (Lipo)protein</fullName>
    </submittedName>
</protein>
<comment type="caution">
    <text evidence="2">The sequence shown here is derived from an EMBL/GenBank/DDBJ whole genome shotgun (WGS) entry which is preliminary data.</text>
</comment>
<dbReference type="Proteomes" id="UP001595817">
    <property type="component" value="Unassembled WGS sequence"/>
</dbReference>
<proteinExistence type="predicted"/>
<evidence type="ECO:0000313" key="3">
    <source>
        <dbReference type="Proteomes" id="UP001595817"/>
    </source>
</evidence>
<name>A0ABV8X8K6_9LACT</name>
<dbReference type="InterPro" id="IPR025673">
    <property type="entry name" value="PCYCGC"/>
</dbReference>